<evidence type="ECO:0000313" key="18">
    <source>
        <dbReference type="Proteomes" id="UP000008983"/>
    </source>
</evidence>
<feature type="domain" description="Major facilitator superfamily (MFS) profile" evidence="16">
    <location>
        <begin position="18"/>
        <end position="442"/>
    </location>
</feature>
<accession>G0R3D2</accession>
<feature type="transmembrane region" description="Helical" evidence="15">
    <location>
        <begin position="178"/>
        <end position="196"/>
    </location>
</feature>
<dbReference type="SUPFAM" id="SSF103473">
    <property type="entry name" value="MFS general substrate transporter"/>
    <property type="match status" value="1"/>
</dbReference>
<feature type="transmembrane region" description="Helical" evidence="15">
    <location>
        <begin position="54"/>
        <end position="75"/>
    </location>
</feature>
<dbReference type="PRINTS" id="PR00171">
    <property type="entry name" value="SUGRTRNSPORT"/>
</dbReference>
<evidence type="ECO:0000313" key="17">
    <source>
        <dbReference type="EMBL" id="EGR28024.1"/>
    </source>
</evidence>
<dbReference type="GeneID" id="14904098"/>
<comment type="catalytic activity">
    <reaction evidence="8">
        <text>D-glucose(out) = D-glucose(in)</text>
        <dbReference type="Rhea" id="RHEA:60376"/>
        <dbReference type="ChEBI" id="CHEBI:4167"/>
    </reaction>
    <physiologicalReaction direction="left-to-right" evidence="8">
        <dbReference type="Rhea" id="RHEA:60377"/>
    </physiologicalReaction>
</comment>
<feature type="coiled-coil region" evidence="14">
    <location>
        <begin position="228"/>
        <end position="255"/>
    </location>
</feature>
<evidence type="ECO:0000256" key="14">
    <source>
        <dbReference type="SAM" id="Coils"/>
    </source>
</evidence>
<feature type="transmembrane region" description="Helical" evidence="15">
    <location>
        <begin position="360"/>
        <end position="381"/>
    </location>
</feature>
<protein>
    <recommendedName>
        <fullName evidence="13">Hexose transporter 1</fullName>
    </recommendedName>
</protein>
<dbReference type="OrthoDB" id="6612291at2759"/>
<dbReference type="PROSITE" id="PS50850">
    <property type="entry name" value="MFS"/>
    <property type="match status" value="1"/>
</dbReference>
<evidence type="ECO:0000256" key="10">
    <source>
        <dbReference type="ARBA" id="ARBA00044662"/>
    </source>
</evidence>
<feature type="transmembrane region" description="Helical" evidence="15">
    <location>
        <begin position="393"/>
        <end position="411"/>
    </location>
</feature>
<evidence type="ECO:0000256" key="7">
    <source>
        <dbReference type="ARBA" id="ARBA00044637"/>
    </source>
</evidence>
<feature type="transmembrane region" description="Helical" evidence="15">
    <location>
        <begin position="264"/>
        <end position="283"/>
    </location>
</feature>
<feature type="transmembrane region" description="Helical" evidence="15">
    <location>
        <begin position="12"/>
        <end position="34"/>
    </location>
</feature>
<feature type="transmembrane region" description="Helical" evidence="15">
    <location>
        <begin position="145"/>
        <end position="166"/>
    </location>
</feature>
<dbReference type="RefSeq" id="XP_004027369.1">
    <property type="nucleotide sequence ID" value="XM_004027320.1"/>
</dbReference>
<keyword evidence="5 15" id="KW-1133">Transmembrane helix</keyword>
<dbReference type="STRING" id="857967.G0R3D2"/>
<comment type="catalytic activity">
    <reaction evidence="10">
        <text>D-mannose(out) = D-mannose(in)</text>
        <dbReference type="Rhea" id="RHEA:78391"/>
        <dbReference type="ChEBI" id="CHEBI:4208"/>
    </reaction>
    <physiologicalReaction direction="left-to-right" evidence="10">
        <dbReference type="Rhea" id="RHEA:78392"/>
    </physiologicalReaction>
</comment>
<dbReference type="PROSITE" id="PS51257">
    <property type="entry name" value="PROKAR_LIPOPROTEIN"/>
    <property type="match status" value="1"/>
</dbReference>
<sequence>MQISKIDKHKSTLQITLITLSSCLGSLYIGYQIGVFSLASDTTFIVFKTSQENIALYQALLTCFIPLGASVGSLSSGKLLDIFSRRTSSIICDMFGIISSFMSQFSNIKYLPLSRFLAGITTGLNSSIVPLYIQEISPNEVSGKMGIIFNMGINMGIIFATFLGIFFSQKPSQKDEDYWRFVFIFPAFICVSRYLILKFIYNFETPLFYALKSEDYLCEKSLKIIYKNEYVQEIKDQIQNQAQKIKNQKESFKNMISIKYRKRLTIGCLLQIFQQWSGINAVIMYSGQIFGQLLDNDFFQKNMISLLSNIVLFLASFFSSFFINVLGRKKILLWGSALCFLFLGILAIVSGSGFHQETSFLFIFAYYISFNFSLGPLVWLYNSEILPEKGISIATSCNWVAGSIITLALPYLNGNIWPLFAFFAFVCACCVVFVQLLVKETLGKNKDEIGNLYLPEGHLFDENKNLQDGEKQKTYINA</sequence>
<gene>
    <name evidence="17" type="ORF">IMG5_184670</name>
</gene>
<reference evidence="17 18" key="1">
    <citation type="submission" date="2011-07" db="EMBL/GenBank/DDBJ databases">
        <authorList>
            <person name="Coyne R."/>
            <person name="Brami D."/>
            <person name="Johnson J."/>
            <person name="Hostetler J."/>
            <person name="Hannick L."/>
            <person name="Clark T."/>
            <person name="Cassidy-Hanley D."/>
            <person name="Inman J."/>
        </authorList>
    </citation>
    <scope>NUCLEOTIDE SEQUENCE [LARGE SCALE GENOMIC DNA]</scope>
    <source>
        <strain evidence="17 18">G5</strain>
    </source>
</reference>
<dbReference type="InterPro" id="IPR003663">
    <property type="entry name" value="Sugar/inositol_transpt"/>
</dbReference>
<comment type="catalytic activity">
    <reaction evidence="9">
        <text>D-xylose(out) = D-xylose(in)</text>
        <dbReference type="Rhea" id="RHEA:78427"/>
        <dbReference type="ChEBI" id="CHEBI:53455"/>
    </reaction>
    <physiologicalReaction direction="left-to-right" evidence="9">
        <dbReference type="Rhea" id="RHEA:78428"/>
    </physiologicalReaction>
</comment>
<keyword evidence="17" id="KW-0560">Oxidoreductase</keyword>
<dbReference type="GO" id="GO:0016020">
    <property type="term" value="C:membrane"/>
    <property type="evidence" value="ECO:0007669"/>
    <property type="project" value="UniProtKB-SubCell"/>
</dbReference>
<evidence type="ECO:0000259" key="16">
    <source>
        <dbReference type="PROSITE" id="PS50850"/>
    </source>
</evidence>
<feature type="transmembrane region" description="Helical" evidence="15">
    <location>
        <begin position="417"/>
        <end position="438"/>
    </location>
</feature>
<name>G0R3D2_ICHMU</name>
<comment type="catalytic activity">
    <reaction evidence="11">
        <text>D-glucosamine(out) = D-glucosamine(in)</text>
        <dbReference type="Rhea" id="RHEA:78423"/>
        <dbReference type="ChEBI" id="CHEBI:58723"/>
    </reaction>
    <physiologicalReaction direction="left-to-right" evidence="11">
        <dbReference type="Rhea" id="RHEA:78424"/>
    </physiologicalReaction>
</comment>
<dbReference type="Gene3D" id="1.20.1250.20">
    <property type="entry name" value="MFS general substrate transporter like domains"/>
    <property type="match status" value="1"/>
</dbReference>
<evidence type="ECO:0000256" key="1">
    <source>
        <dbReference type="ARBA" id="ARBA00004141"/>
    </source>
</evidence>
<proteinExistence type="inferred from homology"/>
<evidence type="ECO:0000256" key="3">
    <source>
        <dbReference type="ARBA" id="ARBA00011738"/>
    </source>
</evidence>
<dbReference type="Proteomes" id="UP000008983">
    <property type="component" value="Unassembled WGS sequence"/>
</dbReference>
<evidence type="ECO:0000256" key="13">
    <source>
        <dbReference type="ARBA" id="ARBA00044780"/>
    </source>
</evidence>
<evidence type="ECO:0000256" key="6">
    <source>
        <dbReference type="ARBA" id="ARBA00023136"/>
    </source>
</evidence>
<keyword evidence="18" id="KW-1185">Reference proteome</keyword>
<comment type="catalytic activity">
    <reaction evidence="7">
        <text>D-galactose(in) = D-galactose(out)</text>
        <dbReference type="Rhea" id="RHEA:34915"/>
        <dbReference type="ChEBI" id="CHEBI:4139"/>
    </reaction>
    <physiologicalReaction direction="right-to-left" evidence="7">
        <dbReference type="Rhea" id="RHEA:34917"/>
    </physiologicalReaction>
</comment>
<evidence type="ECO:0000256" key="11">
    <source>
        <dbReference type="ARBA" id="ARBA00044668"/>
    </source>
</evidence>
<dbReference type="PANTHER" id="PTHR48022">
    <property type="entry name" value="PLASTIDIC GLUCOSE TRANSPORTER 4"/>
    <property type="match status" value="1"/>
</dbReference>
<dbReference type="InterPro" id="IPR050360">
    <property type="entry name" value="MFS_Sugar_Transporters"/>
</dbReference>
<comment type="similarity">
    <text evidence="2">Belongs to the major facilitator superfamily. Sugar transporter (TC 2.A.1.1) family.</text>
</comment>
<dbReference type="Pfam" id="PF00083">
    <property type="entry name" value="Sugar_tr"/>
    <property type="match status" value="1"/>
</dbReference>
<evidence type="ECO:0000256" key="15">
    <source>
        <dbReference type="SAM" id="Phobius"/>
    </source>
</evidence>
<comment type="catalytic activity">
    <reaction evidence="12">
        <text>D-fructose(out) = D-fructose(in)</text>
        <dbReference type="Rhea" id="RHEA:60372"/>
        <dbReference type="ChEBI" id="CHEBI:37721"/>
    </reaction>
    <physiologicalReaction direction="left-to-right" evidence="12">
        <dbReference type="Rhea" id="RHEA:60373"/>
    </physiologicalReaction>
</comment>
<dbReference type="InterPro" id="IPR005828">
    <property type="entry name" value="MFS_sugar_transport-like"/>
</dbReference>
<dbReference type="OMA" id="QTTVSWM"/>
<evidence type="ECO:0000256" key="4">
    <source>
        <dbReference type="ARBA" id="ARBA00022692"/>
    </source>
</evidence>
<evidence type="ECO:0000256" key="9">
    <source>
        <dbReference type="ARBA" id="ARBA00044656"/>
    </source>
</evidence>
<feature type="transmembrane region" description="Helical" evidence="15">
    <location>
        <begin position="331"/>
        <end position="354"/>
    </location>
</feature>
<evidence type="ECO:0000256" key="12">
    <source>
        <dbReference type="ARBA" id="ARBA00044710"/>
    </source>
</evidence>
<keyword evidence="6 15" id="KW-0472">Membrane</keyword>
<evidence type="ECO:0000256" key="2">
    <source>
        <dbReference type="ARBA" id="ARBA00010992"/>
    </source>
</evidence>
<dbReference type="AlphaFoldDB" id="G0R3D2"/>
<keyword evidence="14" id="KW-0175">Coiled coil</keyword>
<evidence type="ECO:0000256" key="5">
    <source>
        <dbReference type="ARBA" id="ARBA00022989"/>
    </source>
</evidence>
<dbReference type="EMBL" id="GL984299">
    <property type="protein sequence ID" value="EGR28024.1"/>
    <property type="molecule type" value="Genomic_DNA"/>
</dbReference>
<dbReference type="GO" id="GO:0005351">
    <property type="term" value="F:carbohydrate:proton symporter activity"/>
    <property type="evidence" value="ECO:0007669"/>
    <property type="project" value="TreeGrafter"/>
</dbReference>
<comment type="subunit">
    <text evidence="3">Homodimer.</text>
</comment>
<keyword evidence="4 15" id="KW-0812">Transmembrane</keyword>
<organism evidence="17 18">
    <name type="scientific">Ichthyophthirius multifiliis</name>
    <name type="common">White spot disease agent</name>
    <name type="synonym">Ich</name>
    <dbReference type="NCBI Taxonomy" id="5932"/>
    <lineage>
        <taxon>Eukaryota</taxon>
        <taxon>Sar</taxon>
        <taxon>Alveolata</taxon>
        <taxon>Ciliophora</taxon>
        <taxon>Intramacronucleata</taxon>
        <taxon>Oligohymenophorea</taxon>
        <taxon>Hymenostomatida</taxon>
        <taxon>Ophryoglenina</taxon>
        <taxon>Ichthyophthirius</taxon>
    </lineage>
</organism>
<evidence type="ECO:0000256" key="8">
    <source>
        <dbReference type="ARBA" id="ARBA00044648"/>
    </source>
</evidence>
<dbReference type="InterPro" id="IPR020846">
    <property type="entry name" value="MFS_dom"/>
</dbReference>
<dbReference type="eggNOG" id="KOG0254">
    <property type="taxonomic scope" value="Eukaryota"/>
</dbReference>
<dbReference type="GO" id="GO:0016491">
    <property type="term" value="F:oxidoreductase activity"/>
    <property type="evidence" value="ECO:0007669"/>
    <property type="project" value="UniProtKB-KW"/>
</dbReference>
<dbReference type="PANTHER" id="PTHR48022:SF2">
    <property type="entry name" value="PLASTIDIC GLUCOSE TRANSPORTER 4"/>
    <property type="match status" value="1"/>
</dbReference>
<comment type="subcellular location">
    <subcellularLocation>
        <location evidence="1">Membrane</location>
        <topology evidence="1">Multi-pass membrane protein</topology>
    </subcellularLocation>
</comment>
<dbReference type="InterPro" id="IPR036259">
    <property type="entry name" value="MFS_trans_sf"/>
</dbReference>
<feature type="transmembrane region" description="Helical" evidence="15">
    <location>
        <begin position="303"/>
        <end position="324"/>
    </location>
</feature>
<dbReference type="InParanoid" id="G0R3D2"/>